<dbReference type="InterPro" id="IPR051684">
    <property type="entry name" value="Electron_Trans/Redox"/>
</dbReference>
<feature type="transmembrane region" description="Helical" evidence="7">
    <location>
        <begin position="29"/>
        <end position="47"/>
    </location>
</feature>
<keyword evidence="3" id="KW-0479">Metal-binding</keyword>
<dbReference type="GO" id="GO:0005886">
    <property type="term" value="C:plasma membrane"/>
    <property type="evidence" value="ECO:0007669"/>
    <property type="project" value="TreeGrafter"/>
</dbReference>
<evidence type="ECO:0000256" key="4">
    <source>
        <dbReference type="ARBA" id="ARBA00022982"/>
    </source>
</evidence>
<evidence type="ECO:0000256" key="1">
    <source>
        <dbReference type="ARBA" id="ARBA00022448"/>
    </source>
</evidence>
<evidence type="ECO:0000256" key="5">
    <source>
        <dbReference type="ARBA" id="ARBA00023004"/>
    </source>
</evidence>
<dbReference type="InterPro" id="IPR013783">
    <property type="entry name" value="Ig-like_fold"/>
</dbReference>
<dbReference type="EMBL" id="FOMJ01000006">
    <property type="protein sequence ID" value="SFD53875.1"/>
    <property type="molecule type" value="Genomic_DNA"/>
</dbReference>
<dbReference type="Pfam" id="PF11614">
    <property type="entry name" value="FixG_C"/>
    <property type="match status" value="1"/>
</dbReference>
<keyword evidence="7" id="KW-0812">Transmembrane</keyword>
<keyword evidence="1" id="KW-0813">Transport</keyword>
<gene>
    <name evidence="9" type="ORF">SAMN05660831_01797</name>
</gene>
<evidence type="ECO:0000256" key="2">
    <source>
        <dbReference type="ARBA" id="ARBA00022485"/>
    </source>
</evidence>
<dbReference type="InterPro" id="IPR017900">
    <property type="entry name" value="4Fe4S_Fe_S_CS"/>
</dbReference>
<dbReference type="Gene3D" id="2.60.40.10">
    <property type="entry name" value="Immunoglobulins"/>
    <property type="match status" value="1"/>
</dbReference>
<dbReference type="InterPro" id="IPR009051">
    <property type="entry name" value="Helical_ferredxn"/>
</dbReference>
<keyword evidence="2" id="KW-0004">4Fe-4S</keyword>
<feature type="transmembrane region" description="Helical" evidence="7">
    <location>
        <begin position="337"/>
        <end position="355"/>
    </location>
</feature>
<feature type="transmembrane region" description="Helical" evidence="7">
    <location>
        <begin position="188"/>
        <end position="205"/>
    </location>
</feature>
<evidence type="ECO:0000256" key="6">
    <source>
        <dbReference type="ARBA" id="ARBA00023014"/>
    </source>
</evidence>
<dbReference type="InterPro" id="IPR017896">
    <property type="entry name" value="4Fe4S_Fe-S-bd"/>
</dbReference>
<dbReference type="AlphaFoldDB" id="A0A1I1T5B5"/>
<organism evidence="9 10">
    <name type="scientific">Thiohalospira halophila DSM 15071</name>
    <dbReference type="NCBI Taxonomy" id="1123397"/>
    <lineage>
        <taxon>Bacteria</taxon>
        <taxon>Pseudomonadati</taxon>
        <taxon>Pseudomonadota</taxon>
        <taxon>Gammaproteobacteria</taxon>
        <taxon>Thiohalospirales</taxon>
        <taxon>Thiohalospiraceae</taxon>
        <taxon>Thiohalospira</taxon>
    </lineage>
</organism>
<dbReference type="PANTHER" id="PTHR30176">
    <property type="entry name" value="FERREDOXIN-TYPE PROTEIN NAPH"/>
    <property type="match status" value="1"/>
</dbReference>
<dbReference type="Proteomes" id="UP000198611">
    <property type="component" value="Unassembled WGS sequence"/>
</dbReference>
<dbReference type="SUPFAM" id="SSF54862">
    <property type="entry name" value="4Fe-4S ferredoxins"/>
    <property type="match status" value="1"/>
</dbReference>
<feature type="domain" description="4Fe-4S ferredoxin-type" evidence="8">
    <location>
        <begin position="259"/>
        <end position="287"/>
    </location>
</feature>
<evidence type="ECO:0000313" key="10">
    <source>
        <dbReference type="Proteomes" id="UP000198611"/>
    </source>
</evidence>
<sequence>MATETAQEGAYQARIPIHPRSVKGRFRNLKWGILILAYGVYFLLPWLRWDRTTGPSQAVQFDIPGRQFYLFDLTVFAQDIFWLAGLLIIGAWLLFFVTGIAGRVFCGYFCFQTLWTDVYILIERLVQGERPKRLRLSKGPWNSEKITKYGITHILWLAMAFLTGLTFTMYWTDAPTLVQQFFTGQAPYPAYFTTGFLTLTTYIMAGHAREQVCTYMCPYARFQSAMFNMDTLIVSYDTNRGEREQGRHKVAKGLKTPEERREKGYGDCIDCGYCVQVCPVGIDIRNGLQYQCISCALCIDACDNIMDQMGYPRGLVRYTSERELEGGKTHFLKPKNFGYAAAILVASGALIYSIATRAPMEFFAAQVRQPLSVTLSDGRIQNRYNLKVSNKTTEPIDYRIRLEGLQGASMDLGGYETITVEAERSSRVQAKVRVEPDLLTGEQTHFRFVMDPVNDAYQPLKAEATFHGPD</sequence>
<dbReference type="InterPro" id="IPR032879">
    <property type="entry name" value="FixG_C"/>
</dbReference>
<dbReference type="GO" id="GO:0046872">
    <property type="term" value="F:metal ion binding"/>
    <property type="evidence" value="ECO:0007669"/>
    <property type="project" value="UniProtKB-KW"/>
</dbReference>
<reference evidence="9 10" key="1">
    <citation type="submission" date="2016-10" db="EMBL/GenBank/DDBJ databases">
        <authorList>
            <person name="de Groot N.N."/>
        </authorList>
    </citation>
    <scope>NUCLEOTIDE SEQUENCE [LARGE SCALE GENOMIC DNA]</scope>
    <source>
        <strain evidence="9 10">HL3</strain>
    </source>
</reference>
<dbReference type="Pfam" id="PF13746">
    <property type="entry name" value="Fer4_18"/>
    <property type="match status" value="1"/>
</dbReference>
<dbReference type="OrthoDB" id="9811700at2"/>
<dbReference type="PROSITE" id="PS00198">
    <property type="entry name" value="4FE4S_FER_1"/>
    <property type="match status" value="1"/>
</dbReference>
<dbReference type="STRING" id="1123397.SAMN05660831_01797"/>
<dbReference type="PROSITE" id="PS51379">
    <property type="entry name" value="4FE4S_FER_2"/>
    <property type="match status" value="1"/>
</dbReference>
<evidence type="ECO:0000256" key="7">
    <source>
        <dbReference type="SAM" id="Phobius"/>
    </source>
</evidence>
<feature type="transmembrane region" description="Helical" evidence="7">
    <location>
        <begin position="154"/>
        <end position="172"/>
    </location>
</feature>
<accession>A0A1I1T5B5</accession>
<dbReference type="PANTHER" id="PTHR30176:SF3">
    <property type="entry name" value="FERREDOXIN-TYPE PROTEIN NAPH"/>
    <property type="match status" value="1"/>
</dbReference>
<dbReference type="Gene3D" id="1.10.1060.10">
    <property type="entry name" value="Alpha-helical ferredoxin"/>
    <property type="match status" value="1"/>
</dbReference>
<proteinExistence type="predicted"/>
<keyword evidence="7" id="KW-1133">Transmembrane helix</keyword>
<keyword evidence="6" id="KW-0411">Iron-sulfur</keyword>
<keyword evidence="7" id="KW-0472">Membrane</keyword>
<feature type="transmembrane region" description="Helical" evidence="7">
    <location>
        <begin position="68"/>
        <end position="94"/>
    </location>
</feature>
<dbReference type="InterPro" id="IPR014116">
    <property type="entry name" value="Cyt_c_oxidase_cbb3_FixG"/>
</dbReference>
<keyword evidence="5" id="KW-0408">Iron</keyword>
<protein>
    <submittedName>
        <fullName evidence="9">Cytochrome c oxidase accessory protein FixG</fullName>
    </submittedName>
</protein>
<keyword evidence="4" id="KW-0249">Electron transport</keyword>
<dbReference type="NCBIfam" id="TIGR02745">
    <property type="entry name" value="ccoG_rdxA_fixG"/>
    <property type="match status" value="1"/>
</dbReference>
<evidence type="ECO:0000256" key="3">
    <source>
        <dbReference type="ARBA" id="ARBA00022723"/>
    </source>
</evidence>
<keyword evidence="10" id="KW-1185">Reference proteome</keyword>
<dbReference type="GO" id="GO:0051539">
    <property type="term" value="F:4 iron, 4 sulfur cluster binding"/>
    <property type="evidence" value="ECO:0007669"/>
    <property type="project" value="UniProtKB-KW"/>
</dbReference>
<dbReference type="RefSeq" id="WP_093428435.1">
    <property type="nucleotide sequence ID" value="NZ_FOMJ01000006.1"/>
</dbReference>
<name>A0A1I1T5B5_9GAMM</name>
<evidence type="ECO:0000259" key="8">
    <source>
        <dbReference type="PROSITE" id="PS51379"/>
    </source>
</evidence>
<evidence type="ECO:0000313" key="9">
    <source>
        <dbReference type="EMBL" id="SFD53875.1"/>
    </source>
</evidence>